<dbReference type="GO" id="GO:0008137">
    <property type="term" value="F:NADH dehydrogenase (ubiquinone) activity"/>
    <property type="evidence" value="ECO:0007669"/>
    <property type="project" value="InterPro"/>
</dbReference>
<feature type="transmembrane region" description="Helical" evidence="5">
    <location>
        <begin position="12"/>
        <end position="35"/>
    </location>
</feature>
<evidence type="ECO:0000256" key="5">
    <source>
        <dbReference type="HAMAP-Rule" id="MF_00445"/>
    </source>
</evidence>
<dbReference type="NCBIfam" id="TIGR01770">
    <property type="entry name" value="NDH_I_N"/>
    <property type="match status" value="1"/>
</dbReference>
<feature type="transmembrane region" description="Helical" evidence="5">
    <location>
        <begin position="133"/>
        <end position="153"/>
    </location>
</feature>
<feature type="transmembrane region" description="Helical" evidence="5">
    <location>
        <begin position="380"/>
        <end position="397"/>
    </location>
</feature>
<dbReference type="HAMAP" id="MF_00445">
    <property type="entry name" value="NDH1_NuoN_1"/>
    <property type="match status" value="1"/>
</dbReference>
<feature type="domain" description="NADH:quinone oxidoreductase/Mrp antiporter transmembrane" evidence="7">
    <location>
        <begin position="129"/>
        <end position="429"/>
    </location>
</feature>
<evidence type="ECO:0000259" key="7">
    <source>
        <dbReference type="Pfam" id="PF00361"/>
    </source>
</evidence>
<feature type="transmembrane region" description="Helical" evidence="5">
    <location>
        <begin position="417"/>
        <end position="435"/>
    </location>
</feature>
<dbReference type="GO" id="GO:0050136">
    <property type="term" value="F:NADH dehydrogenase (quinone) (non-electrogenic) activity"/>
    <property type="evidence" value="ECO:0007669"/>
    <property type="project" value="UniProtKB-UniRule"/>
</dbReference>
<comment type="similarity">
    <text evidence="5">Belongs to the complex I subunit 2 family.</text>
</comment>
<comment type="subcellular location">
    <subcellularLocation>
        <location evidence="1 5">Cell membrane</location>
        <topology evidence="1 5">Multi-pass membrane protein</topology>
    </subcellularLocation>
    <subcellularLocation>
        <location evidence="6">Membrane</location>
        <topology evidence="6">Multi-pass membrane protein</topology>
    </subcellularLocation>
</comment>
<keyword evidence="3 5" id="KW-1133">Transmembrane helix</keyword>
<feature type="transmembrane region" description="Helical" evidence="5">
    <location>
        <begin position="165"/>
        <end position="184"/>
    </location>
</feature>
<comment type="catalytic activity">
    <reaction evidence="5">
        <text>a quinone + NADH + 5 H(+)(in) = a quinol + NAD(+) + 4 H(+)(out)</text>
        <dbReference type="Rhea" id="RHEA:57888"/>
        <dbReference type="ChEBI" id="CHEBI:15378"/>
        <dbReference type="ChEBI" id="CHEBI:24646"/>
        <dbReference type="ChEBI" id="CHEBI:57540"/>
        <dbReference type="ChEBI" id="CHEBI:57945"/>
        <dbReference type="ChEBI" id="CHEBI:132124"/>
    </reaction>
</comment>
<feature type="transmembrane region" description="Helical" evidence="5">
    <location>
        <begin position="338"/>
        <end position="359"/>
    </location>
</feature>
<keyword evidence="5" id="KW-0520">NAD</keyword>
<dbReference type="GO" id="GO:0005886">
    <property type="term" value="C:plasma membrane"/>
    <property type="evidence" value="ECO:0007669"/>
    <property type="project" value="UniProtKB-SubCell"/>
</dbReference>
<dbReference type="InterPro" id="IPR001750">
    <property type="entry name" value="ND/Mrp_TM"/>
</dbReference>
<evidence type="ECO:0000313" key="9">
    <source>
        <dbReference type="Proteomes" id="UP000184016"/>
    </source>
</evidence>
<reference evidence="9" key="1">
    <citation type="submission" date="2016-11" db="EMBL/GenBank/DDBJ databases">
        <authorList>
            <person name="Varghese N."/>
            <person name="Submissions S."/>
        </authorList>
    </citation>
    <scope>NUCLEOTIDE SEQUENCE [LARGE SCALE GENOMIC DNA]</scope>
    <source>
        <strain evidence="9">USBA-503</strain>
    </source>
</reference>
<evidence type="ECO:0000256" key="2">
    <source>
        <dbReference type="ARBA" id="ARBA00022692"/>
    </source>
</evidence>
<gene>
    <name evidence="5" type="primary">nuoN</name>
    <name evidence="8" type="ORF">SAMN05443507_11637</name>
</gene>
<sequence length="493" mass="54121">MSLYSLLHAHLGLTMGPLSIVAISAVLVMLIELLLPTRFLQLPVWLSLLGLLVALVDAFIHLSQVPQYSLHTLVSDGLASILTCLILLLSLLLLLFHVDELKSQTNQFPREGAYLFLFATAGALAMVTAVDLVTLYVGLELLSVSSYILVAMTRKRLALEGGMKYLVLGGVGSALFLYGASFIYGMTGQTNLYTIARMSHQLWLLNPAIVVLSFLLMLCGLGVKLSLVPFHYWTPDAYEGASASVAGFLASVSKSATFAMTLRVLLYLFLGSTHDVFPYVAAMAALTMVAGNLLALGQNKLRRLLAVSSVAQAGYLLIPIALLAQATPNTWPLVYNSLVFYLVSYSIVTIGAFAVLSILEQRYEVQEIADLSRLPRQYRWLRAAFACFLLGFAGMPLTSGFMGKLYLLIAALRLHELWLGVLLFAVSVISFYYYLKPIRTMYQKQLFTDNGEGQAVSRQTATQTVIAFCVLVTLLLGVWPGILLQAFSHVQWY</sequence>
<keyword evidence="5" id="KW-0874">Quinone</keyword>
<dbReference type="PANTHER" id="PTHR22773">
    <property type="entry name" value="NADH DEHYDROGENASE"/>
    <property type="match status" value="1"/>
</dbReference>
<dbReference type="RefSeq" id="WP_072874450.1">
    <property type="nucleotide sequence ID" value="NZ_FRAF01000016.1"/>
</dbReference>
<organism evidence="8 9">
    <name type="scientific">Alicyclobacillus tolerans</name>
    <dbReference type="NCBI Taxonomy" id="90970"/>
    <lineage>
        <taxon>Bacteria</taxon>
        <taxon>Bacillati</taxon>
        <taxon>Bacillota</taxon>
        <taxon>Bacilli</taxon>
        <taxon>Bacillales</taxon>
        <taxon>Alicyclobacillaceae</taxon>
        <taxon>Alicyclobacillus</taxon>
    </lineage>
</organism>
<feature type="transmembrane region" description="Helical" evidence="5">
    <location>
        <begin position="42"/>
        <end position="62"/>
    </location>
</feature>
<name>A0A1M6TD95_9BACL</name>
<feature type="transmembrane region" description="Helical" evidence="5">
    <location>
        <begin position="108"/>
        <end position="127"/>
    </location>
</feature>
<accession>A0A1M6TD95</accession>
<keyword evidence="5" id="KW-0813">Transport</keyword>
<dbReference type="Pfam" id="PF00361">
    <property type="entry name" value="Proton_antipo_M"/>
    <property type="match status" value="1"/>
</dbReference>
<feature type="transmembrane region" description="Helical" evidence="5">
    <location>
        <begin position="304"/>
        <end position="326"/>
    </location>
</feature>
<dbReference type="GO" id="GO:0042773">
    <property type="term" value="P:ATP synthesis coupled electron transport"/>
    <property type="evidence" value="ECO:0007669"/>
    <property type="project" value="InterPro"/>
</dbReference>
<evidence type="ECO:0000313" key="8">
    <source>
        <dbReference type="EMBL" id="SHK54859.1"/>
    </source>
</evidence>
<evidence type="ECO:0000256" key="3">
    <source>
        <dbReference type="ARBA" id="ARBA00022989"/>
    </source>
</evidence>
<keyword evidence="5" id="KW-1278">Translocase</keyword>
<dbReference type="GO" id="GO:0048038">
    <property type="term" value="F:quinone binding"/>
    <property type="evidence" value="ECO:0007669"/>
    <property type="project" value="UniProtKB-KW"/>
</dbReference>
<feature type="transmembrane region" description="Helical" evidence="5">
    <location>
        <begin position="204"/>
        <end position="227"/>
    </location>
</feature>
<keyword evidence="9" id="KW-1185">Reference proteome</keyword>
<dbReference type="STRING" id="1830138.SAMN05443507_11637"/>
<keyword evidence="4 5" id="KW-0472">Membrane</keyword>
<dbReference type="Proteomes" id="UP000184016">
    <property type="component" value="Unassembled WGS sequence"/>
</dbReference>
<evidence type="ECO:0000256" key="4">
    <source>
        <dbReference type="ARBA" id="ARBA00023136"/>
    </source>
</evidence>
<feature type="transmembrane region" description="Helical" evidence="5">
    <location>
        <begin position="77"/>
        <end position="96"/>
    </location>
</feature>
<dbReference type="EMBL" id="FRAF01000016">
    <property type="protein sequence ID" value="SHK54859.1"/>
    <property type="molecule type" value="Genomic_DNA"/>
</dbReference>
<protein>
    <recommendedName>
        <fullName evidence="5">NADH-quinone oxidoreductase subunit N</fullName>
        <ecNumber evidence="5">7.1.1.-</ecNumber>
    </recommendedName>
    <alternativeName>
        <fullName evidence="5">NADH dehydrogenase I subunit N</fullName>
    </alternativeName>
    <alternativeName>
        <fullName evidence="5">NDH-1 subunit N</fullName>
    </alternativeName>
</protein>
<feature type="transmembrane region" description="Helical" evidence="5">
    <location>
        <begin position="465"/>
        <end position="487"/>
    </location>
</feature>
<dbReference type="AlphaFoldDB" id="A0A1M6TD95"/>
<keyword evidence="2 5" id="KW-0812">Transmembrane</keyword>
<feature type="transmembrane region" description="Helical" evidence="5">
    <location>
        <begin position="248"/>
        <end position="270"/>
    </location>
</feature>
<comment type="subunit">
    <text evidence="5">NDH-1 is composed of 14 different subunits. Subunits NuoA, H, J, K, L, M, N constitute the membrane sector of the complex.</text>
</comment>
<dbReference type="EC" id="7.1.1.-" evidence="5"/>
<keyword evidence="5" id="KW-1003">Cell membrane</keyword>
<evidence type="ECO:0000256" key="6">
    <source>
        <dbReference type="RuleBase" id="RU000320"/>
    </source>
</evidence>
<dbReference type="OrthoDB" id="9811718at2"/>
<proteinExistence type="inferred from homology"/>
<dbReference type="PRINTS" id="PR01434">
    <property type="entry name" value="NADHDHGNASE5"/>
</dbReference>
<feature type="transmembrane region" description="Helical" evidence="5">
    <location>
        <begin position="276"/>
        <end position="297"/>
    </location>
</feature>
<dbReference type="InterPro" id="IPR010096">
    <property type="entry name" value="NADH-Q_OxRdtase_suN/2"/>
</dbReference>
<evidence type="ECO:0000256" key="1">
    <source>
        <dbReference type="ARBA" id="ARBA00004651"/>
    </source>
</evidence>
<comment type="function">
    <text evidence="5">NDH-1 shuttles electrons from NADH, via FMN and iron-sulfur (Fe-S) centers, to quinones in the respiratory chain. The immediate electron acceptor for the enzyme in this species is believed to be a menaquinone. Couples the redox reaction to proton translocation (for every two electrons transferred, four hydrogen ions are translocated across the cytoplasmic membrane), and thus conserves the redox energy in a proton gradient.</text>
</comment>